<dbReference type="FunFam" id="3.40.50.10940:FF:000001">
    <property type="entry name" value="L-arabinose isomerase"/>
    <property type="match status" value="1"/>
</dbReference>
<evidence type="ECO:0000256" key="2">
    <source>
        <dbReference type="ARBA" id="ARBA00022935"/>
    </source>
</evidence>
<reference evidence="10 11" key="1">
    <citation type="submission" date="2018-11" db="EMBL/GenBank/DDBJ databases">
        <title>Genome sequences of Brenneria nigrifluens and Brenneria rubrifaciens.</title>
        <authorList>
            <person name="Poret-Peterson A.T."/>
            <person name="McClean A.E."/>
            <person name="Kluepfel D.A."/>
        </authorList>
    </citation>
    <scope>NUCLEOTIDE SEQUENCE [LARGE SCALE GENOMIC DNA]</scope>
    <source>
        <strain evidence="10 11">6D370</strain>
    </source>
</reference>
<comment type="cofactor">
    <cofactor evidence="6">
        <name>Mn(2+)</name>
        <dbReference type="ChEBI" id="CHEBI:29035"/>
    </cofactor>
    <text evidence="6">Binds 1 Mn(2+) ion per subunit.</text>
</comment>
<accession>A0A4P8QWP4</accession>
<keyword evidence="2 6" id="KW-0054">Arabinose catabolism</keyword>
<dbReference type="UniPathway" id="UPA00145">
    <property type="reaction ID" value="UER00565"/>
</dbReference>
<feature type="domain" description="L-arabinose isomerase N-terminal" evidence="7">
    <location>
        <begin position="8"/>
        <end position="173"/>
    </location>
</feature>
<feature type="domain" description="L-arabinose isomerase central" evidence="9">
    <location>
        <begin position="177"/>
        <end position="324"/>
    </location>
</feature>
<dbReference type="GO" id="GO:0030145">
    <property type="term" value="F:manganese ion binding"/>
    <property type="evidence" value="ECO:0007669"/>
    <property type="project" value="UniProtKB-UniRule"/>
</dbReference>
<dbReference type="InterPro" id="IPR004216">
    <property type="entry name" value="Fuc/Ara_isomerase_C"/>
</dbReference>
<dbReference type="EC" id="5.3.1.4" evidence="6"/>
<feature type="domain" description="L-arabinose isomerase C-terminal" evidence="8">
    <location>
        <begin position="328"/>
        <end position="472"/>
    </location>
</feature>
<dbReference type="KEGG" id="brb:EH207_08920"/>
<dbReference type="InterPro" id="IPR038583">
    <property type="entry name" value="AraA_N_sf"/>
</dbReference>
<comment type="similarity">
    <text evidence="6">Belongs to the arabinose isomerase family.</text>
</comment>
<keyword evidence="5 6" id="KW-0119">Carbohydrate metabolism</keyword>
<dbReference type="Pfam" id="PF02610">
    <property type="entry name" value="AraA_N"/>
    <property type="match status" value="1"/>
</dbReference>
<keyword evidence="3 6" id="KW-0464">Manganese</keyword>
<sequence>MVHFKQLEVWFVIGSQHLYGEETLRQVKAHAENVVASLNQKAGLPVKLVLKPLVKTPDEIISLCRDANYQDSCIGLLIWLHTFSPAKMWIGGLRILHKPLLQFHTQFNAEIPWDVMDMDFMNLNQTAHGGREFGFIGARMRQAHPVAVGHWQDNNAHQRIAKWMRVAAAIQESNHLKVARFGDNMREVAVTEGDKVGAQIQFGYAVSAWGIGDLVTVVDAVSKGDIDTLVEEYEASYQLTDAVKLHGPNRQNLLDAAQIELGMRRFLEQGGYHAFTTNFENLYGLKQLPGLAVQRLMQQGYGFGGEGDWKTAALLRIMKVMATGLAGGTSFMEDYTYHFQQNNDLVVGAHMLEVCPSIAKEQKPILDAQHLGIGGKADPARLIFSAPAGLALNASVIDMGDRFRMLVNQVDTIDQPRPLPKLPVARAIWRAQPSLEVAAEAWMLAGGAHHTVFTQALDLDTMRLYADMQNIELMVIDNDTRLPAFKDALRWNEVYYKLCAH</sequence>
<feature type="binding site" evidence="6">
    <location>
        <position position="350"/>
    </location>
    <ligand>
        <name>Mn(2+)</name>
        <dbReference type="ChEBI" id="CHEBI:29035"/>
    </ligand>
</feature>
<organism evidence="10 11">
    <name type="scientific">Brenneria rubrifaciens</name>
    <dbReference type="NCBI Taxonomy" id="55213"/>
    <lineage>
        <taxon>Bacteria</taxon>
        <taxon>Pseudomonadati</taxon>
        <taxon>Pseudomonadota</taxon>
        <taxon>Gammaproteobacteria</taxon>
        <taxon>Enterobacterales</taxon>
        <taxon>Pectobacteriaceae</taxon>
        <taxon>Brenneria</taxon>
    </lineage>
</organism>
<dbReference type="Pfam" id="PF11762">
    <property type="entry name" value="Arabinose_Iso_C"/>
    <property type="match status" value="1"/>
</dbReference>
<dbReference type="Gene3D" id="3.40.50.10940">
    <property type="match status" value="1"/>
</dbReference>
<evidence type="ECO:0000256" key="6">
    <source>
        <dbReference type="HAMAP-Rule" id="MF_00519"/>
    </source>
</evidence>
<dbReference type="EMBL" id="CP034035">
    <property type="protein sequence ID" value="QCR08635.1"/>
    <property type="molecule type" value="Genomic_DNA"/>
</dbReference>
<dbReference type="SUPFAM" id="SSF50443">
    <property type="entry name" value="FucI/AraA C-terminal domain-like"/>
    <property type="match status" value="1"/>
</dbReference>
<dbReference type="InterPro" id="IPR009015">
    <property type="entry name" value="Fucose_isomerase_N/cen_sf"/>
</dbReference>
<dbReference type="InterPro" id="IPR003762">
    <property type="entry name" value="Lara_isomerase"/>
</dbReference>
<evidence type="ECO:0000259" key="9">
    <source>
        <dbReference type="Pfam" id="PF24856"/>
    </source>
</evidence>
<dbReference type="SUPFAM" id="SSF53743">
    <property type="entry name" value="FucI/AraA N-terminal and middle domains"/>
    <property type="match status" value="1"/>
</dbReference>
<evidence type="ECO:0000259" key="7">
    <source>
        <dbReference type="Pfam" id="PF02610"/>
    </source>
</evidence>
<dbReference type="HAMAP" id="MF_00519">
    <property type="entry name" value="Arabinose_Isome"/>
    <property type="match status" value="1"/>
</dbReference>
<evidence type="ECO:0000259" key="8">
    <source>
        <dbReference type="Pfam" id="PF11762"/>
    </source>
</evidence>
<protein>
    <recommendedName>
        <fullName evidence="6">L-arabinose isomerase</fullName>
        <ecNumber evidence="6">5.3.1.4</ecNumber>
    </recommendedName>
</protein>
<dbReference type="AlphaFoldDB" id="A0A4P8QWP4"/>
<dbReference type="GO" id="GO:0008733">
    <property type="term" value="F:L-arabinose isomerase activity"/>
    <property type="evidence" value="ECO:0007669"/>
    <property type="project" value="UniProtKB-UniRule"/>
</dbReference>
<gene>
    <name evidence="6" type="primary">araA</name>
    <name evidence="10" type="ORF">EH207_08920</name>
</gene>
<evidence type="ECO:0000313" key="10">
    <source>
        <dbReference type="EMBL" id="QCR08635.1"/>
    </source>
</evidence>
<keyword evidence="4 6" id="KW-0413">Isomerase</keyword>
<comment type="subunit">
    <text evidence="6">Homohexamer.</text>
</comment>
<dbReference type="GO" id="GO:0005829">
    <property type="term" value="C:cytosol"/>
    <property type="evidence" value="ECO:0007669"/>
    <property type="project" value="TreeGrafter"/>
</dbReference>
<comment type="function">
    <text evidence="6">Catalyzes the conversion of L-arabinose to L-ribulose.</text>
</comment>
<evidence type="ECO:0000256" key="4">
    <source>
        <dbReference type="ARBA" id="ARBA00023235"/>
    </source>
</evidence>
<dbReference type="GO" id="GO:0019569">
    <property type="term" value="P:L-arabinose catabolic process to D-xylulose 5-phosphate"/>
    <property type="evidence" value="ECO:0007669"/>
    <property type="project" value="UniProtKB-UniRule"/>
</dbReference>
<evidence type="ECO:0000256" key="3">
    <source>
        <dbReference type="ARBA" id="ARBA00023211"/>
    </source>
</evidence>
<keyword evidence="1 6" id="KW-0479">Metal-binding</keyword>
<dbReference type="InterPro" id="IPR055389">
    <property type="entry name" value="AraA_N"/>
</dbReference>
<dbReference type="InterPro" id="IPR055390">
    <property type="entry name" value="AraA_central"/>
</dbReference>
<dbReference type="NCBIfam" id="NF002795">
    <property type="entry name" value="PRK02929.1"/>
    <property type="match status" value="1"/>
</dbReference>
<evidence type="ECO:0000313" key="11">
    <source>
        <dbReference type="Proteomes" id="UP000299580"/>
    </source>
</evidence>
<dbReference type="PIRSF" id="PIRSF001478">
    <property type="entry name" value="L-ara_isomerase"/>
    <property type="match status" value="1"/>
</dbReference>
<keyword evidence="11" id="KW-1185">Reference proteome</keyword>
<feature type="binding site" evidence="6">
    <location>
        <position position="450"/>
    </location>
    <ligand>
        <name>Mn(2+)</name>
        <dbReference type="ChEBI" id="CHEBI:29035"/>
    </ligand>
</feature>
<dbReference type="PANTHER" id="PTHR38464:SF1">
    <property type="entry name" value="L-ARABINOSE ISOMERASE"/>
    <property type="match status" value="1"/>
</dbReference>
<dbReference type="Proteomes" id="UP000299580">
    <property type="component" value="Chromosome"/>
</dbReference>
<comment type="catalytic activity">
    <reaction evidence="6">
        <text>beta-L-arabinopyranose = L-ribulose</text>
        <dbReference type="Rhea" id="RHEA:14821"/>
        <dbReference type="ChEBI" id="CHEBI:16880"/>
        <dbReference type="ChEBI" id="CHEBI:40886"/>
        <dbReference type="EC" id="5.3.1.4"/>
    </reaction>
</comment>
<proteinExistence type="inferred from homology"/>
<dbReference type="Pfam" id="PF24856">
    <property type="entry name" value="AraA_central"/>
    <property type="match status" value="1"/>
</dbReference>
<feature type="binding site" evidence="6">
    <location>
        <position position="306"/>
    </location>
    <ligand>
        <name>Mn(2+)</name>
        <dbReference type="ChEBI" id="CHEBI:29035"/>
    </ligand>
</feature>
<comment type="pathway">
    <text evidence="6">Carbohydrate degradation; L-arabinose degradation via L-ribulose; D-xylulose 5-phosphate from L-arabinose (bacterial route): step 1/3.</text>
</comment>
<dbReference type="CDD" id="cd03557">
    <property type="entry name" value="L-arabinose_isomerase"/>
    <property type="match status" value="1"/>
</dbReference>
<feature type="binding site" evidence="6">
    <location>
        <position position="333"/>
    </location>
    <ligand>
        <name>Mn(2+)</name>
        <dbReference type="ChEBI" id="CHEBI:29035"/>
    </ligand>
</feature>
<evidence type="ECO:0000256" key="1">
    <source>
        <dbReference type="ARBA" id="ARBA00022723"/>
    </source>
</evidence>
<name>A0A4P8QWP4_9GAMM</name>
<dbReference type="PANTHER" id="PTHR38464">
    <property type="entry name" value="L-ARABINOSE ISOMERASE"/>
    <property type="match status" value="1"/>
</dbReference>
<dbReference type="InterPro" id="IPR024664">
    <property type="entry name" value="Ara_Isoase_C"/>
</dbReference>
<dbReference type="SMR" id="A0A4P8QWP4"/>
<dbReference type="OrthoDB" id="9765600at2"/>
<evidence type="ECO:0000256" key="5">
    <source>
        <dbReference type="ARBA" id="ARBA00023277"/>
    </source>
</evidence>
<dbReference type="RefSeq" id="WP_137713673.1">
    <property type="nucleotide sequence ID" value="NZ_CP034035.1"/>
</dbReference>